<dbReference type="RefSeq" id="WP_212494768.1">
    <property type="nucleotide sequence ID" value="NZ_JAFCJH010000052.1"/>
</dbReference>
<comment type="subcellular location">
    <subcellularLocation>
        <location evidence="1">Cell envelope</location>
    </subcellularLocation>
</comment>
<evidence type="ECO:0000256" key="1">
    <source>
        <dbReference type="ARBA" id="ARBA00004196"/>
    </source>
</evidence>
<dbReference type="EMBL" id="JAFCJH010000052">
    <property type="protein sequence ID" value="MBR0800340.1"/>
    <property type="molecule type" value="Genomic_DNA"/>
</dbReference>
<dbReference type="PANTHER" id="PTHR33376:SF4">
    <property type="entry name" value="SIALIC ACID-BINDING PERIPLASMIC PROTEIN SIAP"/>
    <property type="match status" value="1"/>
</dbReference>
<dbReference type="Proteomes" id="UP001315278">
    <property type="component" value="Unassembled WGS sequence"/>
</dbReference>
<dbReference type="Gene3D" id="3.40.190.170">
    <property type="entry name" value="Bacterial extracellular solute-binding protein, family 7"/>
    <property type="match status" value="1"/>
</dbReference>
<evidence type="ECO:0000256" key="3">
    <source>
        <dbReference type="ARBA" id="ARBA00022448"/>
    </source>
</evidence>
<keyword evidence="6" id="KW-1185">Reference proteome</keyword>
<dbReference type="InterPro" id="IPR038404">
    <property type="entry name" value="TRAP_DctP_sf"/>
</dbReference>
<keyword evidence="4" id="KW-0732">Signal</keyword>
<comment type="similarity">
    <text evidence="2">Belongs to the bacterial solute-binding protein 7 family.</text>
</comment>
<evidence type="ECO:0000313" key="6">
    <source>
        <dbReference type="Proteomes" id="UP001315278"/>
    </source>
</evidence>
<dbReference type="CDD" id="cd13603">
    <property type="entry name" value="PBP2_TRAP_Siap_TeaA_like"/>
    <property type="match status" value="1"/>
</dbReference>
<evidence type="ECO:0000256" key="2">
    <source>
        <dbReference type="ARBA" id="ARBA00009023"/>
    </source>
</evidence>
<keyword evidence="3" id="KW-0813">Transport</keyword>
<protein>
    <submittedName>
        <fullName evidence="5">TRAP transporter substrate-binding protein</fullName>
    </submittedName>
</protein>
<evidence type="ECO:0000256" key="4">
    <source>
        <dbReference type="ARBA" id="ARBA00022729"/>
    </source>
</evidence>
<proteinExistence type="inferred from homology"/>
<dbReference type="Pfam" id="PF03480">
    <property type="entry name" value="DctP"/>
    <property type="match status" value="1"/>
</dbReference>
<reference evidence="6" key="1">
    <citation type="journal article" date="2021" name="ISME J.">
        <title>Evolutionary origin and ecological implication of a unique nif island in free-living Bradyrhizobium lineages.</title>
        <authorList>
            <person name="Tao J."/>
        </authorList>
    </citation>
    <scope>NUCLEOTIDE SEQUENCE [LARGE SCALE GENOMIC DNA]</scope>
    <source>
        <strain evidence="6">SZCCT0434</strain>
    </source>
</reference>
<comment type="caution">
    <text evidence="5">The sequence shown here is derived from an EMBL/GenBank/DDBJ whole genome shotgun (WGS) entry which is preliminary data.</text>
</comment>
<name>A0ABS5FU87_9BRAD</name>
<dbReference type="NCBIfam" id="NF037995">
    <property type="entry name" value="TRAP_S1"/>
    <property type="match status" value="1"/>
</dbReference>
<dbReference type="InterPro" id="IPR004682">
    <property type="entry name" value="TRAP_DctP"/>
</dbReference>
<gene>
    <name evidence="5" type="ORF">JQ615_33725</name>
</gene>
<evidence type="ECO:0000313" key="5">
    <source>
        <dbReference type="EMBL" id="MBR0800340.1"/>
    </source>
</evidence>
<accession>A0ABS5FU87</accession>
<organism evidence="5 6">
    <name type="scientific">Bradyrhizobium jicamae</name>
    <dbReference type="NCBI Taxonomy" id="280332"/>
    <lineage>
        <taxon>Bacteria</taxon>
        <taxon>Pseudomonadati</taxon>
        <taxon>Pseudomonadota</taxon>
        <taxon>Alphaproteobacteria</taxon>
        <taxon>Hyphomicrobiales</taxon>
        <taxon>Nitrobacteraceae</taxon>
        <taxon>Bradyrhizobium</taxon>
    </lineage>
</organism>
<dbReference type="InterPro" id="IPR018389">
    <property type="entry name" value="DctP_fam"/>
</dbReference>
<dbReference type="NCBIfam" id="TIGR00787">
    <property type="entry name" value="dctP"/>
    <property type="match status" value="1"/>
</dbReference>
<dbReference type="PANTHER" id="PTHR33376">
    <property type="match status" value="1"/>
</dbReference>
<dbReference type="PIRSF" id="PIRSF006470">
    <property type="entry name" value="DctB"/>
    <property type="match status" value="1"/>
</dbReference>
<sequence length="336" mass="36563">MALNRRQFGATAIGSMAAMWAAPSIAEGKKVSLKVGGQFADSHPSSKAMDTACAEIRQQSSGRIDIQFFPNAQLGSDAAMLTQVRSGALDMMTASGISMQVVSPIAGISGMAFAFSDYAHVWQAMDGDLGASIRTGLDKVGIFAFPKILDSGYRNITTSNHPIDSVEDLKGMKMRVPPSPVWVSLFTALGSSPTSITINELYSALQTKIVDGQENPLTIIESGKYFEVQKYCSITEHMWDGLWIIANGKRIKSLSSDDLALITKSFEAATDKQRTETERLNTDLEGSLKSKGLVFNRPEKSQFRKALTKAGFYADWKQKYGPEAWAVLERYSGSLA</sequence>